<dbReference type="InterPro" id="IPR039968">
    <property type="entry name" value="BcerS-like"/>
</dbReference>
<dbReference type="RefSeq" id="WP_319955247.1">
    <property type="nucleotide sequence ID" value="NZ_JAXAVX010000010.1"/>
</dbReference>
<dbReference type="PANTHER" id="PTHR41368:SF1">
    <property type="entry name" value="PROTEIN YGHO"/>
    <property type="match status" value="1"/>
</dbReference>
<evidence type="ECO:0000313" key="1">
    <source>
        <dbReference type="EMBL" id="MDX8153095.1"/>
    </source>
</evidence>
<dbReference type="SUPFAM" id="SSF55729">
    <property type="entry name" value="Acyl-CoA N-acyltransferases (Nat)"/>
    <property type="match status" value="1"/>
</dbReference>
<dbReference type="PANTHER" id="PTHR41368">
    <property type="entry name" value="PROTEIN YGHO"/>
    <property type="match status" value="1"/>
</dbReference>
<reference evidence="1 2" key="1">
    <citation type="submission" date="2023-11" db="EMBL/GenBank/DDBJ databases">
        <authorList>
            <person name="Xu M."/>
            <person name="Jiang T."/>
        </authorList>
    </citation>
    <scope>NUCLEOTIDE SEQUENCE [LARGE SCALE GENOMIC DNA]</scope>
    <source>
        <strain evidence="1 2">SD</strain>
    </source>
</reference>
<dbReference type="EMBL" id="JAXAVX010000010">
    <property type="protein sequence ID" value="MDX8153095.1"/>
    <property type="molecule type" value="Genomic_DNA"/>
</dbReference>
<organism evidence="1 2">
    <name type="scientific">Patulibacter brassicae</name>
    <dbReference type="NCBI Taxonomy" id="1705717"/>
    <lineage>
        <taxon>Bacteria</taxon>
        <taxon>Bacillati</taxon>
        <taxon>Actinomycetota</taxon>
        <taxon>Thermoleophilia</taxon>
        <taxon>Solirubrobacterales</taxon>
        <taxon>Patulibacteraceae</taxon>
        <taxon>Patulibacter</taxon>
    </lineage>
</organism>
<name>A0ABU4VQN8_9ACTN</name>
<protein>
    <recommendedName>
        <fullName evidence="3">GNAT family N-acetyltransferase</fullName>
    </recommendedName>
</protein>
<dbReference type="InterPro" id="IPR016181">
    <property type="entry name" value="Acyl_CoA_acyltransferase"/>
</dbReference>
<comment type="caution">
    <text evidence="1">The sequence shown here is derived from an EMBL/GenBank/DDBJ whole genome shotgun (WGS) entry which is preliminary data.</text>
</comment>
<dbReference type="Gene3D" id="3.40.630.30">
    <property type="match status" value="1"/>
</dbReference>
<dbReference type="Proteomes" id="UP001277761">
    <property type="component" value="Unassembled WGS sequence"/>
</dbReference>
<evidence type="ECO:0000313" key="2">
    <source>
        <dbReference type="Proteomes" id="UP001277761"/>
    </source>
</evidence>
<gene>
    <name evidence="1" type="ORF">SK069_15960</name>
</gene>
<sequence length="409" mass="46249">MALRIRTVGGRGDLRAFIDLPYRLHRDEPHWIPPLRLLVRQQLDRRRNPFFQHAEAEYFLAERDGRVVGRISAHVDRNLQEFQGNRWGLFGWFECEDDQEAAGALVDAASAWVLQRDCDRLVGPMSFTTNDECGLLVAGFDRPPIILTGWHPPYYGRLLAGAGLGKAMDALMWDLHVSERSRVHPAIWELAGKVESEHGIRCRHFRRKDLEAEVGRFLEVYNAAWERNWGFVPLSEAEVRAYAKELRPVLDEHWAMLAEKVDTGETVGAALTLPDVNQVLARVRDGRLLPLGWLTLLRHRRATNRVRVFALGVKREYQHTGVAARLYEMHYDSAEATPQKGGETGWILESNTAMNKAMSGMGGTVVRRYRFFERLLVDGAESSATPGGEFSGDWTHEVAGDGSVARVDA</sequence>
<accession>A0ABU4VQN8</accession>
<proteinExistence type="predicted"/>
<evidence type="ECO:0008006" key="3">
    <source>
        <dbReference type="Google" id="ProtNLM"/>
    </source>
</evidence>
<keyword evidence="2" id="KW-1185">Reference proteome</keyword>